<keyword evidence="14" id="KW-1133">Transmembrane helix</keyword>
<dbReference type="InterPro" id="IPR011006">
    <property type="entry name" value="CheY-like_superfamily"/>
</dbReference>
<dbReference type="GO" id="GO:0005524">
    <property type="term" value="F:ATP binding"/>
    <property type="evidence" value="ECO:0007669"/>
    <property type="project" value="UniProtKB-KW"/>
</dbReference>
<dbReference type="Pfam" id="PF13407">
    <property type="entry name" value="Peripla_BP_4"/>
    <property type="match status" value="1"/>
</dbReference>
<dbReference type="PROSITE" id="PS01124">
    <property type="entry name" value="HTH_ARAC_FAMILY_2"/>
    <property type="match status" value="1"/>
</dbReference>
<dbReference type="KEGG" id="drc:G0Q07_08120"/>
<dbReference type="SMART" id="SM00388">
    <property type="entry name" value="HisKA"/>
    <property type="match status" value="1"/>
</dbReference>
<keyword evidence="14" id="KW-0472">Membrane</keyword>
<dbReference type="InterPro" id="IPR018062">
    <property type="entry name" value="HTH_AraC-typ_CS"/>
</dbReference>
<dbReference type="PANTHER" id="PTHR43547">
    <property type="entry name" value="TWO-COMPONENT HISTIDINE KINASE"/>
    <property type="match status" value="1"/>
</dbReference>
<dbReference type="PROSITE" id="PS50109">
    <property type="entry name" value="HIS_KIN"/>
    <property type="match status" value="1"/>
</dbReference>
<evidence type="ECO:0000259" key="17">
    <source>
        <dbReference type="PROSITE" id="PS50110"/>
    </source>
</evidence>
<keyword evidence="9" id="KW-0805">Transcription regulation</keyword>
<dbReference type="Gene3D" id="3.40.50.2300">
    <property type="match status" value="3"/>
</dbReference>
<dbReference type="SUPFAM" id="SSF53822">
    <property type="entry name" value="Periplasmic binding protein-like I"/>
    <property type="match status" value="1"/>
</dbReference>
<keyword evidence="7" id="KW-0067">ATP-binding</keyword>
<feature type="domain" description="Histidine kinase" evidence="16">
    <location>
        <begin position="365"/>
        <end position="588"/>
    </location>
</feature>
<keyword evidence="3 12" id="KW-0597">Phosphoprotein</keyword>
<keyword evidence="6" id="KW-0418">Kinase</keyword>
<dbReference type="InterPro" id="IPR036097">
    <property type="entry name" value="HisK_dim/P_sf"/>
</dbReference>
<evidence type="ECO:0000256" key="6">
    <source>
        <dbReference type="ARBA" id="ARBA00022777"/>
    </source>
</evidence>
<dbReference type="Pfam" id="PF12833">
    <property type="entry name" value="HTH_18"/>
    <property type="match status" value="1"/>
</dbReference>
<feature type="domain" description="HTH araC/xylS-type" evidence="15">
    <location>
        <begin position="781"/>
        <end position="880"/>
    </location>
</feature>
<dbReference type="FunFam" id="3.30.565.10:FF:000037">
    <property type="entry name" value="Hybrid sensor histidine kinase/response regulator"/>
    <property type="match status" value="1"/>
</dbReference>
<evidence type="ECO:0000313" key="19">
    <source>
        <dbReference type="Proteomes" id="UP000474630"/>
    </source>
</evidence>
<evidence type="ECO:0000256" key="13">
    <source>
        <dbReference type="SAM" id="Coils"/>
    </source>
</evidence>
<feature type="coiled-coil region" evidence="13">
    <location>
        <begin position="314"/>
        <end position="358"/>
    </location>
</feature>
<dbReference type="InterPro" id="IPR018060">
    <property type="entry name" value="HTH_AraC"/>
</dbReference>
<keyword evidence="10" id="KW-0238">DNA-binding</keyword>
<keyword evidence="19" id="KW-1185">Reference proteome</keyword>
<dbReference type="AlphaFoldDB" id="A0A6C0RDW1"/>
<evidence type="ECO:0000313" key="18">
    <source>
        <dbReference type="EMBL" id="QIA07693.1"/>
    </source>
</evidence>
<dbReference type="InterPro" id="IPR025997">
    <property type="entry name" value="SBP_2_dom"/>
</dbReference>
<keyword evidence="14" id="KW-0812">Transmembrane</keyword>
<proteinExistence type="predicted"/>
<dbReference type="Gene3D" id="1.10.10.60">
    <property type="entry name" value="Homeodomain-like"/>
    <property type="match status" value="1"/>
</dbReference>
<evidence type="ECO:0000256" key="5">
    <source>
        <dbReference type="ARBA" id="ARBA00022741"/>
    </source>
</evidence>
<dbReference type="FunFam" id="1.10.287.130:FF:000045">
    <property type="entry name" value="Two-component system sensor histidine kinase/response regulator"/>
    <property type="match status" value="1"/>
</dbReference>
<feature type="modified residue" description="4-aspartylphosphate" evidence="12">
    <location>
        <position position="682"/>
    </location>
</feature>
<dbReference type="SUPFAM" id="SSF52172">
    <property type="entry name" value="CheY-like"/>
    <property type="match status" value="1"/>
</dbReference>
<feature type="domain" description="Response regulatory" evidence="17">
    <location>
        <begin position="634"/>
        <end position="749"/>
    </location>
</feature>
<evidence type="ECO:0000256" key="4">
    <source>
        <dbReference type="ARBA" id="ARBA00022679"/>
    </source>
</evidence>
<dbReference type="InterPro" id="IPR028082">
    <property type="entry name" value="Peripla_BP_I"/>
</dbReference>
<dbReference type="GO" id="GO:0000155">
    <property type="term" value="F:phosphorelay sensor kinase activity"/>
    <property type="evidence" value="ECO:0007669"/>
    <property type="project" value="InterPro"/>
</dbReference>
<name>A0A6C0RDW1_9BACT</name>
<dbReference type="EC" id="2.7.13.3" evidence="2"/>
<dbReference type="Pfam" id="PF02518">
    <property type="entry name" value="HATPase_c"/>
    <property type="match status" value="1"/>
</dbReference>
<dbReference type="Proteomes" id="UP000474630">
    <property type="component" value="Chromosome"/>
</dbReference>
<gene>
    <name evidence="18" type="ORF">G0Q07_08120</name>
</gene>
<dbReference type="PANTHER" id="PTHR43547:SF2">
    <property type="entry name" value="HYBRID SIGNAL TRANSDUCTION HISTIDINE KINASE C"/>
    <property type="match status" value="1"/>
</dbReference>
<dbReference type="InterPro" id="IPR005467">
    <property type="entry name" value="His_kinase_dom"/>
</dbReference>
<evidence type="ECO:0000256" key="1">
    <source>
        <dbReference type="ARBA" id="ARBA00000085"/>
    </source>
</evidence>
<dbReference type="InterPro" id="IPR001789">
    <property type="entry name" value="Sig_transdc_resp-reg_receiver"/>
</dbReference>
<keyword evidence="5" id="KW-0547">Nucleotide-binding</keyword>
<dbReference type="InterPro" id="IPR009057">
    <property type="entry name" value="Homeodomain-like_sf"/>
</dbReference>
<dbReference type="Pfam" id="PF00072">
    <property type="entry name" value="Response_reg"/>
    <property type="match status" value="1"/>
</dbReference>
<evidence type="ECO:0000256" key="8">
    <source>
        <dbReference type="ARBA" id="ARBA00023012"/>
    </source>
</evidence>
<dbReference type="InterPro" id="IPR036890">
    <property type="entry name" value="HATPase_C_sf"/>
</dbReference>
<evidence type="ECO:0000256" key="9">
    <source>
        <dbReference type="ARBA" id="ARBA00023015"/>
    </source>
</evidence>
<keyword evidence="8" id="KW-0902">Two-component regulatory system</keyword>
<dbReference type="SMART" id="SM00387">
    <property type="entry name" value="HATPase_c"/>
    <property type="match status" value="1"/>
</dbReference>
<accession>A0A6C0RDW1</accession>
<evidence type="ECO:0000256" key="2">
    <source>
        <dbReference type="ARBA" id="ARBA00012438"/>
    </source>
</evidence>
<feature type="transmembrane region" description="Helical" evidence="14">
    <location>
        <begin position="291"/>
        <end position="314"/>
    </location>
</feature>
<dbReference type="InterPro" id="IPR003594">
    <property type="entry name" value="HATPase_dom"/>
</dbReference>
<evidence type="ECO:0000259" key="15">
    <source>
        <dbReference type="PROSITE" id="PS01124"/>
    </source>
</evidence>
<dbReference type="Gene3D" id="3.30.565.10">
    <property type="entry name" value="Histidine kinase-like ATPase, C-terminal domain"/>
    <property type="match status" value="1"/>
</dbReference>
<dbReference type="Pfam" id="PF00512">
    <property type="entry name" value="HisKA"/>
    <property type="match status" value="1"/>
</dbReference>
<organism evidence="18 19">
    <name type="scientific">Draconibacterium halophilum</name>
    <dbReference type="NCBI Taxonomy" id="2706887"/>
    <lineage>
        <taxon>Bacteria</taxon>
        <taxon>Pseudomonadati</taxon>
        <taxon>Bacteroidota</taxon>
        <taxon>Bacteroidia</taxon>
        <taxon>Marinilabiliales</taxon>
        <taxon>Prolixibacteraceae</taxon>
        <taxon>Draconibacterium</taxon>
    </lineage>
</organism>
<dbReference type="PROSITE" id="PS00041">
    <property type="entry name" value="HTH_ARAC_FAMILY_1"/>
    <property type="match status" value="1"/>
</dbReference>
<evidence type="ECO:0000256" key="11">
    <source>
        <dbReference type="ARBA" id="ARBA00023163"/>
    </source>
</evidence>
<sequence>MEIELSFYPDIELIIKDGRDNSSTQIKQIKELIDQEIDLLIVSPNESEPIAPIVEQVYNSGIPVIVIDRKVKTDKYTAFIGGDNYIIGVEAGNHAARLLQNGGKILEIRGLEGSSPSQERHNGFARVLNNFPDITIVKSVSGDWKTNSANKIINEAINDELEFDLVFAHNDVMAREVRKVTQQYRETRHTYVLGVDGLPGTEGGIQMVLDNVLDATFMYKTGGGLAIQIANDILNKRKVSKQNIIPTLTIDKNNAPMLKAQTDQIELLHNKIERQKLLLTIETNRNKTKNLILFFLIAVLTLTTALIFMIYLNLNDKKKLNKILVDKNEEIEKQNQLLKEQHERLKKIDKELEEATQAKLTFFTNISHEFKTPLTLIKGPLESLIEEKMPPSDIKKNYQIMHRNTHRLLQMINQLLDFRMIENKKMRIKASENNLDDFLNDICASFQTLADKKDISLTYESTIKYPVIWFDYEKIEKVMFNLLSNAFKFTPQKGRIKIILRKHKINNPGLFAEEFCIEVKDSGEGIPKEDLPKIFERYYQKDESRIVKGSGIGLNFSRELVELHRGRIKVESTEGEGTSVFVWLPVGNLHLVEDEMIKNRNIETSPNEDYPFLDEPQTAEAIDSLIPDKEATFSILITEDMPDMLDYLRMMLKDRYKIYTATNGKEGIEQVLEEEPDLIISDIMMPKMDGFEMTRQLKSDTKTSHIPIILLTAKTSIKNKIEGMEDGADYFIEKPFSKALLLSTINNLLVSRKKLREHYRETLSFKETENGINQLDQQFLKKLRHIILENIGHDDINVDELASKLGLSRVHLYRKVKKITDMSVSEFVISIKLKKSLDYLRNSGKTITEIAYESGFSSQSYYTRCFKEQFKMSPSKYKKQYRST</sequence>
<protein>
    <recommendedName>
        <fullName evidence="2">histidine kinase</fullName>
        <ecNumber evidence="2">2.7.13.3</ecNumber>
    </recommendedName>
</protein>
<dbReference type="SMART" id="SM00342">
    <property type="entry name" value="HTH_ARAC"/>
    <property type="match status" value="1"/>
</dbReference>
<dbReference type="PRINTS" id="PR00344">
    <property type="entry name" value="BCTRLSENSOR"/>
</dbReference>
<dbReference type="InterPro" id="IPR004358">
    <property type="entry name" value="Sig_transdc_His_kin-like_C"/>
</dbReference>
<dbReference type="CDD" id="cd00075">
    <property type="entry name" value="HATPase"/>
    <property type="match status" value="1"/>
</dbReference>
<dbReference type="EMBL" id="CP048409">
    <property type="protein sequence ID" value="QIA07693.1"/>
    <property type="molecule type" value="Genomic_DNA"/>
</dbReference>
<reference evidence="18 19" key="1">
    <citation type="submission" date="2020-02" db="EMBL/GenBank/DDBJ databases">
        <title>Genome sequencing for Draconibacterium sp. strain M1.</title>
        <authorList>
            <person name="Park S.-J."/>
        </authorList>
    </citation>
    <scope>NUCLEOTIDE SEQUENCE [LARGE SCALE GENOMIC DNA]</scope>
    <source>
        <strain evidence="18 19">M1</strain>
    </source>
</reference>
<dbReference type="GO" id="GO:0043565">
    <property type="term" value="F:sequence-specific DNA binding"/>
    <property type="evidence" value="ECO:0007669"/>
    <property type="project" value="InterPro"/>
</dbReference>
<dbReference type="CDD" id="cd06308">
    <property type="entry name" value="PBP1_sensor_kinase-like"/>
    <property type="match status" value="1"/>
</dbReference>
<comment type="catalytic activity">
    <reaction evidence="1">
        <text>ATP + protein L-histidine = ADP + protein N-phospho-L-histidine.</text>
        <dbReference type="EC" id="2.7.13.3"/>
    </reaction>
</comment>
<dbReference type="SUPFAM" id="SSF46689">
    <property type="entry name" value="Homeodomain-like"/>
    <property type="match status" value="1"/>
</dbReference>
<evidence type="ECO:0000256" key="7">
    <source>
        <dbReference type="ARBA" id="ARBA00022840"/>
    </source>
</evidence>
<dbReference type="PROSITE" id="PS50110">
    <property type="entry name" value="RESPONSE_REGULATORY"/>
    <property type="match status" value="1"/>
</dbReference>
<keyword evidence="4" id="KW-0808">Transferase</keyword>
<dbReference type="SUPFAM" id="SSF55874">
    <property type="entry name" value="ATPase domain of HSP90 chaperone/DNA topoisomerase II/histidine kinase"/>
    <property type="match status" value="1"/>
</dbReference>
<keyword evidence="11" id="KW-0804">Transcription</keyword>
<dbReference type="Gene3D" id="1.10.287.130">
    <property type="match status" value="1"/>
</dbReference>
<evidence type="ECO:0000259" key="16">
    <source>
        <dbReference type="PROSITE" id="PS50109"/>
    </source>
</evidence>
<evidence type="ECO:0000256" key="14">
    <source>
        <dbReference type="SAM" id="Phobius"/>
    </source>
</evidence>
<dbReference type="InterPro" id="IPR003661">
    <property type="entry name" value="HisK_dim/P_dom"/>
</dbReference>
<keyword evidence="13" id="KW-0175">Coiled coil</keyword>
<dbReference type="SUPFAM" id="SSF47384">
    <property type="entry name" value="Homodimeric domain of signal transducing histidine kinase"/>
    <property type="match status" value="1"/>
</dbReference>
<evidence type="ECO:0000256" key="12">
    <source>
        <dbReference type="PROSITE-ProRule" id="PRU00169"/>
    </source>
</evidence>
<dbReference type="GO" id="GO:0003700">
    <property type="term" value="F:DNA-binding transcription factor activity"/>
    <property type="evidence" value="ECO:0007669"/>
    <property type="project" value="InterPro"/>
</dbReference>
<evidence type="ECO:0000256" key="10">
    <source>
        <dbReference type="ARBA" id="ARBA00023125"/>
    </source>
</evidence>
<evidence type="ECO:0000256" key="3">
    <source>
        <dbReference type="ARBA" id="ARBA00022553"/>
    </source>
</evidence>
<dbReference type="CDD" id="cd00082">
    <property type="entry name" value="HisKA"/>
    <property type="match status" value="1"/>
</dbReference>
<dbReference type="SMART" id="SM00448">
    <property type="entry name" value="REC"/>
    <property type="match status" value="1"/>
</dbReference>